<dbReference type="Proteomes" id="UP000694036">
    <property type="component" value="Chromosome"/>
</dbReference>
<organism evidence="1 2">
    <name type="scientific">Saccharolobus shibatae</name>
    <dbReference type="NCBI Taxonomy" id="2286"/>
    <lineage>
        <taxon>Archaea</taxon>
        <taxon>Thermoproteota</taxon>
        <taxon>Thermoprotei</taxon>
        <taxon>Sulfolobales</taxon>
        <taxon>Sulfolobaceae</taxon>
        <taxon>Saccharolobus</taxon>
    </lineage>
</organism>
<dbReference type="GeneID" id="65557404"/>
<keyword evidence="2" id="KW-1185">Reference proteome</keyword>
<evidence type="ECO:0000313" key="1">
    <source>
        <dbReference type="EMBL" id="QXJ35511.1"/>
    </source>
</evidence>
<accession>A0A8F5C1Z3</accession>
<sequence>MIEPETGISILDLGLVRVTREGGELVITYIPVSAYTPPILSMSIGIQILKKCEKVKVMIDNYYLKDEINRRLEAIRNELSRISSKTIT</sequence>
<gene>
    <name evidence="1" type="ORF">J5U22_02058</name>
</gene>
<proteinExistence type="predicted"/>
<dbReference type="RefSeq" id="WP_218258052.1">
    <property type="nucleotide sequence ID" value="NZ_CP077713.1"/>
</dbReference>
<dbReference type="AlphaFoldDB" id="A0A8F5C1Z3"/>
<reference evidence="1 2" key="1">
    <citation type="journal article" date="2021" name="Environ. Microbiol.">
        <title>New insights into the diversity and evolution of the archaeal mobilome from three complete genomes of Saccharolobus shibatae.</title>
        <authorList>
            <person name="Medvedeva S."/>
            <person name="Brandt D."/>
            <person name="Cvirkaite-Krupovic V."/>
            <person name="Liu Y."/>
            <person name="Severinov K."/>
            <person name="Ishino S."/>
            <person name="Ishino Y."/>
            <person name="Prangishvili D."/>
            <person name="Kalinowski J."/>
            <person name="Krupovic M."/>
        </authorList>
    </citation>
    <scope>NUCLEOTIDE SEQUENCE [LARGE SCALE GENOMIC DNA]</scope>
    <source>
        <strain evidence="1 2">S38A</strain>
    </source>
</reference>
<name>A0A8F5C1Z3_9CREN</name>
<protein>
    <submittedName>
        <fullName evidence="1">Uncharacterized protein</fullName>
    </submittedName>
</protein>
<evidence type="ECO:0000313" key="2">
    <source>
        <dbReference type="Proteomes" id="UP000694036"/>
    </source>
</evidence>
<dbReference type="EMBL" id="CP077713">
    <property type="protein sequence ID" value="QXJ35511.1"/>
    <property type="molecule type" value="Genomic_DNA"/>
</dbReference>